<dbReference type="InterPro" id="IPR003613">
    <property type="entry name" value="Ubox_domain"/>
</dbReference>
<proteinExistence type="predicted"/>
<evidence type="ECO:0000256" key="5">
    <source>
        <dbReference type="ARBA" id="ARBA00022786"/>
    </source>
</evidence>
<dbReference type="Pfam" id="PF04564">
    <property type="entry name" value="U-box"/>
    <property type="match status" value="1"/>
</dbReference>
<dbReference type="GO" id="GO:0005524">
    <property type="term" value="F:ATP binding"/>
    <property type="evidence" value="ECO:0007669"/>
    <property type="project" value="InterPro"/>
</dbReference>
<dbReference type="PROSITE" id="PS50011">
    <property type="entry name" value="PROTEIN_KINASE_DOM"/>
    <property type="match status" value="1"/>
</dbReference>
<dbReference type="PROSITE" id="PS00108">
    <property type="entry name" value="PROTEIN_KINASE_ST"/>
    <property type="match status" value="1"/>
</dbReference>
<feature type="domain" description="Protein kinase" evidence="6">
    <location>
        <begin position="68"/>
        <end position="360"/>
    </location>
</feature>
<dbReference type="SUPFAM" id="SSF49354">
    <property type="entry name" value="PapD-like"/>
    <property type="match status" value="1"/>
</dbReference>
<dbReference type="SMART" id="SM00220">
    <property type="entry name" value="S_TKc"/>
    <property type="match status" value="1"/>
</dbReference>
<evidence type="ECO:0000256" key="4">
    <source>
        <dbReference type="ARBA" id="ARBA00022679"/>
    </source>
</evidence>
<dbReference type="InterPro" id="IPR008271">
    <property type="entry name" value="Ser/Thr_kinase_AS"/>
</dbReference>
<dbReference type="InterPro" id="IPR013783">
    <property type="entry name" value="Ig-like_fold"/>
</dbReference>
<evidence type="ECO:0000256" key="1">
    <source>
        <dbReference type="ARBA" id="ARBA00000900"/>
    </source>
</evidence>
<dbReference type="PROSITE" id="PS50202">
    <property type="entry name" value="MSP"/>
    <property type="match status" value="1"/>
</dbReference>
<sequence>MSTRELLILQPENLKFHFQLMKQLDCILRLTNTTNEYVAFKVLTTNTSKYCVKPNMGMVPPRLACDTIVTMREQETTPTGVVSKDKFKVKCFMTAPHSTVKDVRTDMFNEGSGNIMEEYKLKVFYELPGHLQPPAPKVDILTKVRHPNLVNLMGACFSPEPCLVYEFLPNGSLEDRLSCKDNTPPLSWQARIHIITEICSALIFLHSYKPHSVVHGDLKPSNILLDANLVSKLSDFGICRLLTQSSTTTKLHHTEPKGTFPYIDQEFGYTGELTSSSDTYSFGVIILQLLTGRPALGVIKAVQDALTSENLHNILDESAGEWPFLQARRLARLGVECCKMSRRNRPRLETEVWRVLEPMVRASSLVSSSFQLGQDNDSHAPSYFMCPILQEVMNDPLVAADGFTYEAEAIKGWFDSGHNTSPLTNLELPHHELLPNRALRSVIQEWLQQEQHHQ</sequence>
<dbReference type="SUPFAM" id="SSF57850">
    <property type="entry name" value="RING/U-box"/>
    <property type="match status" value="1"/>
</dbReference>
<dbReference type="Pfam" id="PF07714">
    <property type="entry name" value="PK_Tyr_Ser-Thr"/>
    <property type="match status" value="1"/>
</dbReference>
<dbReference type="InterPro" id="IPR008962">
    <property type="entry name" value="PapD-like_sf"/>
</dbReference>
<dbReference type="UniPathway" id="UPA00143"/>
<dbReference type="AlphaFoldDB" id="A0A1D1Y562"/>
<comment type="catalytic activity">
    <reaction evidence="1">
        <text>S-ubiquitinyl-[E2 ubiquitin-conjugating enzyme]-L-cysteine + [acceptor protein]-L-lysine = [E2 ubiquitin-conjugating enzyme]-L-cysteine + N(6)-ubiquitinyl-[acceptor protein]-L-lysine.</text>
        <dbReference type="EC" id="2.3.2.27"/>
    </reaction>
</comment>
<gene>
    <name evidence="9" type="primary">PUB33_11</name>
    <name evidence="9" type="ORF">g.114765</name>
</gene>
<dbReference type="SMART" id="SM00504">
    <property type="entry name" value="Ubox"/>
    <property type="match status" value="1"/>
</dbReference>
<name>A0A1D1Y562_9ARAE</name>
<dbReference type="SUPFAM" id="SSF56112">
    <property type="entry name" value="Protein kinase-like (PK-like)"/>
    <property type="match status" value="1"/>
</dbReference>
<reference evidence="9" key="1">
    <citation type="submission" date="2015-07" db="EMBL/GenBank/DDBJ databases">
        <title>Transcriptome Assembly of Anthurium amnicola.</title>
        <authorList>
            <person name="Suzuki J."/>
        </authorList>
    </citation>
    <scope>NUCLEOTIDE SEQUENCE</scope>
</reference>
<dbReference type="Pfam" id="PF00635">
    <property type="entry name" value="Motile_Sperm"/>
    <property type="match status" value="1"/>
</dbReference>
<evidence type="ECO:0000259" key="8">
    <source>
        <dbReference type="PROSITE" id="PS51698"/>
    </source>
</evidence>
<keyword evidence="5" id="KW-0833">Ubl conjugation pathway</keyword>
<evidence type="ECO:0000259" key="6">
    <source>
        <dbReference type="PROSITE" id="PS50011"/>
    </source>
</evidence>
<dbReference type="Gene3D" id="3.30.200.20">
    <property type="entry name" value="Phosphorylase Kinase, domain 1"/>
    <property type="match status" value="1"/>
</dbReference>
<dbReference type="Gene3D" id="3.30.40.10">
    <property type="entry name" value="Zinc/RING finger domain, C3HC4 (zinc finger)"/>
    <property type="match status" value="1"/>
</dbReference>
<dbReference type="Gene3D" id="1.10.510.10">
    <property type="entry name" value="Transferase(Phosphotransferase) domain 1"/>
    <property type="match status" value="1"/>
</dbReference>
<dbReference type="InterPro" id="IPR011009">
    <property type="entry name" value="Kinase-like_dom_sf"/>
</dbReference>
<dbReference type="InterPro" id="IPR051348">
    <property type="entry name" value="U-box_ubiquitin_ligases"/>
</dbReference>
<evidence type="ECO:0000256" key="2">
    <source>
        <dbReference type="ARBA" id="ARBA00004906"/>
    </source>
</evidence>
<evidence type="ECO:0000256" key="3">
    <source>
        <dbReference type="ARBA" id="ARBA00012483"/>
    </source>
</evidence>
<dbReference type="GO" id="GO:0004672">
    <property type="term" value="F:protein kinase activity"/>
    <property type="evidence" value="ECO:0007669"/>
    <property type="project" value="InterPro"/>
</dbReference>
<feature type="domain" description="U-box" evidence="8">
    <location>
        <begin position="379"/>
        <end position="453"/>
    </location>
</feature>
<dbReference type="PANTHER" id="PTHR45647">
    <property type="entry name" value="OS02G0152300 PROTEIN"/>
    <property type="match status" value="1"/>
</dbReference>
<dbReference type="InterPro" id="IPR001245">
    <property type="entry name" value="Ser-Thr/Tyr_kinase_cat_dom"/>
</dbReference>
<dbReference type="Gene3D" id="2.60.40.10">
    <property type="entry name" value="Immunoglobulins"/>
    <property type="match status" value="1"/>
</dbReference>
<dbReference type="InterPro" id="IPR000535">
    <property type="entry name" value="MSP_dom"/>
</dbReference>
<accession>A0A1D1Y562</accession>
<dbReference type="PANTHER" id="PTHR45647:SF100">
    <property type="entry name" value="U-BOX DOMAIN-CONTAINING PROTEIN 33"/>
    <property type="match status" value="1"/>
</dbReference>
<organism evidence="9">
    <name type="scientific">Anthurium amnicola</name>
    <dbReference type="NCBI Taxonomy" id="1678845"/>
    <lineage>
        <taxon>Eukaryota</taxon>
        <taxon>Viridiplantae</taxon>
        <taxon>Streptophyta</taxon>
        <taxon>Embryophyta</taxon>
        <taxon>Tracheophyta</taxon>
        <taxon>Spermatophyta</taxon>
        <taxon>Magnoliopsida</taxon>
        <taxon>Liliopsida</taxon>
        <taxon>Araceae</taxon>
        <taxon>Pothoideae</taxon>
        <taxon>Potheae</taxon>
        <taxon>Anthurium</taxon>
    </lineage>
</organism>
<dbReference type="InterPro" id="IPR000719">
    <property type="entry name" value="Prot_kinase_dom"/>
</dbReference>
<dbReference type="InterPro" id="IPR013083">
    <property type="entry name" value="Znf_RING/FYVE/PHD"/>
</dbReference>
<dbReference type="GO" id="GO:0016567">
    <property type="term" value="P:protein ubiquitination"/>
    <property type="evidence" value="ECO:0007669"/>
    <property type="project" value="UniProtKB-UniPathway"/>
</dbReference>
<evidence type="ECO:0000259" key="7">
    <source>
        <dbReference type="PROSITE" id="PS50202"/>
    </source>
</evidence>
<protein>
    <recommendedName>
        <fullName evidence="3">RING-type E3 ubiquitin transferase</fullName>
        <ecNumber evidence="3">2.3.2.27</ecNumber>
    </recommendedName>
</protein>
<feature type="domain" description="MSP" evidence="7">
    <location>
        <begin position="6"/>
        <end position="126"/>
    </location>
</feature>
<dbReference type="GO" id="GO:0061630">
    <property type="term" value="F:ubiquitin protein ligase activity"/>
    <property type="evidence" value="ECO:0007669"/>
    <property type="project" value="UniProtKB-EC"/>
</dbReference>
<evidence type="ECO:0000313" key="9">
    <source>
        <dbReference type="EMBL" id="JAT49787.1"/>
    </source>
</evidence>
<keyword evidence="4" id="KW-0808">Transferase</keyword>
<comment type="pathway">
    <text evidence="2">Protein modification; protein ubiquitination.</text>
</comment>
<dbReference type="EC" id="2.3.2.27" evidence="3"/>
<dbReference type="PROSITE" id="PS51698">
    <property type="entry name" value="U_BOX"/>
    <property type="match status" value="1"/>
</dbReference>
<dbReference type="EMBL" id="GDJX01018149">
    <property type="protein sequence ID" value="JAT49787.1"/>
    <property type="molecule type" value="Transcribed_RNA"/>
</dbReference>
<dbReference type="CDD" id="cd16655">
    <property type="entry name" value="RING-Ubox_WDSUB1-like"/>
    <property type="match status" value="1"/>
</dbReference>